<gene>
    <name evidence="2" type="ORF">CVS47_00078</name>
</gene>
<dbReference type="AlphaFoldDB" id="A0A3Q9IYJ3"/>
<evidence type="ECO:0000313" key="2">
    <source>
        <dbReference type="EMBL" id="AZS35486.1"/>
    </source>
</evidence>
<keyword evidence="3" id="KW-1185">Reference proteome</keyword>
<dbReference type="RefSeq" id="WP_277600948.1">
    <property type="nucleotide sequence ID" value="NZ_CP031423.1"/>
</dbReference>
<keyword evidence="1" id="KW-0812">Transmembrane</keyword>
<dbReference type="EMBL" id="CP031423">
    <property type="protein sequence ID" value="AZS35486.1"/>
    <property type="molecule type" value="Genomic_DNA"/>
</dbReference>
<name>A0A3Q9IYJ3_9MICO</name>
<proteinExistence type="predicted"/>
<keyword evidence="1" id="KW-1133">Transmembrane helix</keyword>
<accession>A0A3Q9IYJ3</accession>
<feature type="transmembrane region" description="Helical" evidence="1">
    <location>
        <begin position="20"/>
        <end position="43"/>
    </location>
</feature>
<sequence length="44" mass="4706">MSDDDEYAGFDAVRQRRVKIVAWVVIVALILVGGGATVIALLFG</sequence>
<reference evidence="2 3" key="1">
    <citation type="submission" date="2018-08" db="EMBL/GenBank/DDBJ databases">
        <title>Microbacterium lemovicicum sp. nov., a bacterium isolated from a natural uranium-rich soil.</title>
        <authorList>
            <person name="ORTET P."/>
        </authorList>
    </citation>
    <scope>NUCLEOTIDE SEQUENCE [LARGE SCALE GENOMIC DNA]</scope>
    <source>
        <strain evidence="2 3">Viu22</strain>
    </source>
</reference>
<evidence type="ECO:0000256" key="1">
    <source>
        <dbReference type="SAM" id="Phobius"/>
    </source>
</evidence>
<organism evidence="2 3">
    <name type="scientific">Microbacterium lemovicicum</name>
    <dbReference type="NCBI Taxonomy" id="1072463"/>
    <lineage>
        <taxon>Bacteria</taxon>
        <taxon>Bacillati</taxon>
        <taxon>Actinomycetota</taxon>
        <taxon>Actinomycetes</taxon>
        <taxon>Micrococcales</taxon>
        <taxon>Microbacteriaceae</taxon>
        <taxon>Microbacterium</taxon>
    </lineage>
</organism>
<protein>
    <submittedName>
        <fullName evidence="2">Uncharacterized protein</fullName>
    </submittedName>
</protein>
<keyword evidence="1" id="KW-0472">Membrane</keyword>
<dbReference type="Proteomes" id="UP000276888">
    <property type="component" value="Chromosome"/>
</dbReference>
<dbReference type="KEGG" id="mlv:CVS47_00078"/>
<evidence type="ECO:0000313" key="3">
    <source>
        <dbReference type="Proteomes" id="UP000276888"/>
    </source>
</evidence>